<evidence type="ECO:0000256" key="2">
    <source>
        <dbReference type="ARBA" id="ARBA00007144"/>
    </source>
</evidence>
<keyword evidence="6" id="KW-0479">Metal-binding</keyword>
<dbReference type="InParanoid" id="A0A1U7SN18"/>
<evidence type="ECO:0000256" key="3">
    <source>
        <dbReference type="ARBA" id="ARBA00022737"/>
    </source>
</evidence>
<dbReference type="SUPFAM" id="SSF50156">
    <property type="entry name" value="PDZ domain-like"/>
    <property type="match status" value="1"/>
</dbReference>
<protein>
    <submittedName>
        <fullName evidence="9">Golgi reassembly-stacking protein 2 isoform X1</fullName>
    </submittedName>
</protein>
<dbReference type="GO" id="GO:0000139">
    <property type="term" value="C:Golgi membrane"/>
    <property type="evidence" value="ECO:0007669"/>
    <property type="project" value="UniProtKB-SubCell"/>
</dbReference>
<evidence type="ECO:0000256" key="4">
    <source>
        <dbReference type="ARBA" id="ARBA00023034"/>
    </source>
</evidence>
<organism evidence="8 9">
    <name type="scientific">Alligator sinensis</name>
    <name type="common">Chinese alligator</name>
    <dbReference type="NCBI Taxonomy" id="38654"/>
    <lineage>
        <taxon>Eukaryota</taxon>
        <taxon>Metazoa</taxon>
        <taxon>Chordata</taxon>
        <taxon>Craniata</taxon>
        <taxon>Vertebrata</taxon>
        <taxon>Euteleostomi</taxon>
        <taxon>Archelosauria</taxon>
        <taxon>Archosauria</taxon>
        <taxon>Crocodylia</taxon>
        <taxon>Alligatoridae</taxon>
        <taxon>Alligatorinae</taxon>
        <taxon>Alligator</taxon>
    </lineage>
</organism>
<feature type="domain" description="PDZ GRASP-type" evidence="7">
    <location>
        <begin position="43"/>
        <end position="131"/>
    </location>
</feature>
<feature type="binding site" evidence="6">
    <location>
        <position position="35"/>
    </location>
    <ligand>
        <name>Zn(2+)</name>
        <dbReference type="ChEBI" id="CHEBI:29105"/>
    </ligand>
</feature>
<dbReference type="GO" id="GO:0046872">
    <property type="term" value="F:metal ion binding"/>
    <property type="evidence" value="ECO:0007669"/>
    <property type="project" value="UniProtKB-KW"/>
</dbReference>
<dbReference type="PANTHER" id="PTHR12893">
    <property type="entry name" value="GOLGI REASSEMBLY STACKING PROTEIN GRASP"/>
    <property type="match status" value="1"/>
</dbReference>
<dbReference type="Proteomes" id="UP000189705">
    <property type="component" value="Unplaced"/>
</dbReference>
<reference evidence="9" key="1">
    <citation type="submission" date="2025-08" db="UniProtKB">
        <authorList>
            <consortium name="RefSeq"/>
        </authorList>
    </citation>
    <scope>IDENTIFICATION</scope>
</reference>
<dbReference type="Pfam" id="PF04495">
    <property type="entry name" value="GRASP55_65"/>
    <property type="match status" value="1"/>
</dbReference>
<keyword evidence="8" id="KW-1185">Reference proteome</keyword>
<proteinExistence type="inferred from homology"/>
<dbReference type="AlphaFoldDB" id="A0A1U7SN18"/>
<keyword evidence="5" id="KW-0472">Membrane</keyword>
<dbReference type="PANTHER" id="PTHR12893:SF1">
    <property type="entry name" value="GOLGI REASSEMBLY-STACKING PROTEIN 2"/>
    <property type="match status" value="1"/>
</dbReference>
<dbReference type="GeneID" id="102373790"/>
<evidence type="ECO:0000313" key="9">
    <source>
        <dbReference type="RefSeq" id="XP_006038775.1"/>
    </source>
</evidence>
<dbReference type="KEGG" id="asn:102373790"/>
<dbReference type="CTD" id="26003"/>
<dbReference type="eggNOG" id="KOG3834">
    <property type="taxonomic scope" value="Eukaryota"/>
</dbReference>
<name>A0A1U7SN18_ALLSI</name>
<dbReference type="RefSeq" id="XP_006038775.1">
    <property type="nucleotide sequence ID" value="XM_006038713.3"/>
</dbReference>
<evidence type="ECO:0000259" key="7">
    <source>
        <dbReference type="PROSITE" id="PS51865"/>
    </source>
</evidence>
<feature type="domain" description="PDZ GRASP-type" evidence="7">
    <location>
        <begin position="1"/>
        <end position="37"/>
    </location>
</feature>
<evidence type="ECO:0000256" key="1">
    <source>
        <dbReference type="ARBA" id="ARBA00004394"/>
    </source>
</evidence>
<keyword evidence="6" id="KW-0862">Zinc</keyword>
<dbReference type="InterPro" id="IPR036034">
    <property type="entry name" value="PDZ_sf"/>
</dbReference>
<dbReference type="InterPro" id="IPR024958">
    <property type="entry name" value="GRASP_PDZ"/>
</dbReference>
<dbReference type="InterPro" id="IPR007583">
    <property type="entry name" value="GRASP55_65"/>
</dbReference>
<dbReference type="STRING" id="38654.A0A1U7SN18"/>
<sequence length="375" mass="39239">MLVYSSKTLELRETSVTPSNMWGGQGLLGVSIRFCSFDGANENVWHVLEVEPNSPAALAGLRPHSDYIIGADTVMNESEDLFSLIETHEAKPLKLYVYNTDTDNCREVVITPNSSWGGEGSLGCGIGYGYLHRIPTRPFEEGKKISLPGQLPSAPISPLKDGFTEVQLSSVNPPPTIPPGTVGLEQSLSGLSISSTPTTISTVLNTGVPTVPLLSPQVSQSIPSVPSVNPATSLPGLMPLPAGLPNLASLPNLNLSAPHIIPGAGLSDIIQPGLPPLSSMPPLNLSGITVPPELLPQFPLITDVSTPPTDLLSSITQAGSISVDPGTTVSTEQTSLFTLDTTTPTSKVTTADRLNESTTISEKTIGVTDVHASES</sequence>
<comment type="similarity">
    <text evidence="2">Belongs to the GORASP family.</text>
</comment>
<evidence type="ECO:0000313" key="8">
    <source>
        <dbReference type="Proteomes" id="UP000189705"/>
    </source>
</evidence>
<keyword evidence="3" id="KW-0677">Repeat</keyword>
<dbReference type="Gene3D" id="2.30.42.10">
    <property type="match status" value="2"/>
</dbReference>
<comment type="subcellular location">
    <subcellularLocation>
        <location evidence="1">Golgi apparatus membrane</location>
    </subcellularLocation>
</comment>
<keyword evidence="4" id="KW-0333">Golgi apparatus</keyword>
<dbReference type="FunFam" id="2.30.42.10:FF:000240">
    <property type="entry name" value="Golgi reassembly-stacking protein 2 isoform X2"/>
    <property type="match status" value="1"/>
</dbReference>
<evidence type="ECO:0000256" key="6">
    <source>
        <dbReference type="PIRSR" id="PIRSR607583-1"/>
    </source>
</evidence>
<gene>
    <name evidence="9" type="primary">GORASP2</name>
</gene>
<dbReference type="OrthoDB" id="3318at2759"/>
<evidence type="ECO:0000256" key="5">
    <source>
        <dbReference type="ARBA" id="ARBA00023136"/>
    </source>
</evidence>
<accession>A0A1U7SN18</accession>
<dbReference type="FunFam" id="2.30.42.10:FF:000026">
    <property type="entry name" value="Golgi reassembly stacking protein 2"/>
    <property type="match status" value="1"/>
</dbReference>
<dbReference type="PROSITE" id="PS51865">
    <property type="entry name" value="PDZ_GRASP"/>
    <property type="match status" value="2"/>
</dbReference>
<dbReference type="GO" id="GO:0007030">
    <property type="term" value="P:Golgi organization"/>
    <property type="evidence" value="ECO:0007669"/>
    <property type="project" value="TreeGrafter"/>
</dbReference>